<dbReference type="AlphaFoldDB" id="A0A1L9VZQ9"/>
<evidence type="ECO:0000256" key="3">
    <source>
        <dbReference type="SAM" id="SignalP"/>
    </source>
</evidence>
<feature type="transmembrane region" description="Helical" evidence="2">
    <location>
        <begin position="227"/>
        <end position="246"/>
    </location>
</feature>
<feature type="compositionally biased region" description="Low complexity" evidence="1">
    <location>
        <begin position="135"/>
        <end position="180"/>
    </location>
</feature>
<feature type="signal peptide" evidence="3">
    <location>
        <begin position="1"/>
        <end position="23"/>
    </location>
</feature>
<dbReference type="Proteomes" id="UP000184300">
    <property type="component" value="Unassembled WGS sequence"/>
</dbReference>
<evidence type="ECO:0000256" key="2">
    <source>
        <dbReference type="SAM" id="Phobius"/>
    </source>
</evidence>
<protein>
    <submittedName>
        <fullName evidence="4">Uncharacterized protein</fullName>
    </submittedName>
</protein>
<feature type="chain" id="PRO_5012363542" evidence="3">
    <location>
        <begin position="24"/>
        <end position="440"/>
    </location>
</feature>
<proteinExistence type="predicted"/>
<keyword evidence="2" id="KW-1133">Transmembrane helix</keyword>
<reference evidence="5" key="1">
    <citation type="journal article" date="2017" name="Genome Biol.">
        <title>Comparative genomics reveals high biological diversity and specific adaptations in the industrially and medically important fungal genus Aspergillus.</title>
        <authorList>
            <person name="de Vries R.P."/>
            <person name="Riley R."/>
            <person name="Wiebenga A."/>
            <person name="Aguilar-Osorio G."/>
            <person name="Amillis S."/>
            <person name="Uchima C.A."/>
            <person name="Anderluh G."/>
            <person name="Asadollahi M."/>
            <person name="Askin M."/>
            <person name="Barry K."/>
            <person name="Battaglia E."/>
            <person name="Bayram O."/>
            <person name="Benocci T."/>
            <person name="Braus-Stromeyer S.A."/>
            <person name="Caldana C."/>
            <person name="Canovas D."/>
            <person name="Cerqueira G.C."/>
            <person name="Chen F."/>
            <person name="Chen W."/>
            <person name="Choi C."/>
            <person name="Clum A."/>
            <person name="Dos Santos R.A."/>
            <person name="Damasio A.R."/>
            <person name="Diallinas G."/>
            <person name="Emri T."/>
            <person name="Fekete E."/>
            <person name="Flipphi M."/>
            <person name="Freyberg S."/>
            <person name="Gallo A."/>
            <person name="Gournas C."/>
            <person name="Habgood R."/>
            <person name="Hainaut M."/>
            <person name="Harispe M.L."/>
            <person name="Henrissat B."/>
            <person name="Hilden K.S."/>
            <person name="Hope R."/>
            <person name="Hossain A."/>
            <person name="Karabika E."/>
            <person name="Karaffa L."/>
            <person name="Karanyi Z."/>
            <person name="Krasevec N."/>
            <person name="Kuo A."/>
            <person name="Kusch H."/>
            <person name="LaButti K."/>
            <person name="Lagendijk E.L."/>
            <person name="Lapidus A."/>
            <person name="Levasseur A."/>
            <person name="Lindquist E."/>
            <person name="Lipzen A."/>
            <person name="Logrieco A.F."/>
            <person name="MacCabe A."/>
            <person name="Maekelae M.R."/>
            <person name="Malavazi I."/>
            <person name="Melin P."/>
            <person name="Meyer V."/>
            <person name="Mielnichuk N."/>
            <person name="Miskei M."/>
            <person name="Molnar A.P."/>
            <person name="Mule G."/>
            <person name="Ngan C.Y."/>
            <person name="Orejas M."/>
            <person name="Orosz E."/>
            <person name="Ouedraogo J.P."/>
            <person name="Overkamp K.M."/>
            <person name="Park H.-S."/>
            <person name="Perrone G."/>
            <person name="Piumi F."/>
            <person name="Punt P.J."/>
            <person name="Ram A.F."/>
            <person name="Ramon A."/>
            <person name="Rauscher S."/>
            <person name="Record E."/>
            <person name="Riano-Pachon D.M."/>
            <person name="Robert V."/>
            <person name="Roehrig J."/>
            <person name="Ruller R."/>
            <person name="Salamov A."/>
            <person name="Salih N.S."/>
            <person name="Samson R.A."/>
            <person name="Sandor E."/>
            <person name="Sanguinetti M."/>
            <person name="Schuetze T."/>
            <person name="Sepcic K."/>
            <person name="Shelest E."/>
            <person name="Sherlock G."/>
            <person name="Sophianopoulou V."/>
            <person name="Squina F.M."/>
            <person name="Sun H."/>
            <person name="Susca A."/>
            <person name="Todd R.B."/>
            <person name="Tsang A."/>
            <person name="Unkles S.E."/>
            <person name="van de Wiele N."/>
            <person name="van Rossen-Uffink D."/>
            <person name="Oliveira J.V."/>
            <person name="Vesth T.C."/>
            <person name="Visser J."/>
            <person name="Yu J.-H."/>
            <person name="Zhou M."/>
            <person name="Andersen M.R."/>
            <person name="Archer D.B."/>
            <person name="Baker S.E."/>
            <person name="Benoit I."/>
            <person name="Brakhage A.A."/>
            <person name="Braus G.H."/>
            <person name="Fischer R."/>
            <person name="Frisvad J.C."/>
            <person name="Goldman G.H."/>
            <person name="Houbraken J."/>
            <person name="Oakley B."/>
            <person name="Pocsi I."/>
            <person name="Scazzocchio C."/>
            <person name="Seiboth B."/>
            <person name="vanKuyk P.A."/>
            <person name="Wortman J."/>
            <person name="Dyer P.S."/>
            <person name="Grigoriev I.V."/>
        </authorList>
    </citation>
    <scope>NUCLEOTIDE SEQUENCE [LARGE SCALE GENOMIC DNA]</scope>
    <source>
        <strain evidence="5">CBS 516.65</strain>
    </source>
</reference>
<keyword evidence="2" id="KW-0472">Membrane</keyword>
<evidence type="ECO:0000313" key="4">
    <source>
        <dbReference type="EMBL" id="OJJ89369.1"/>
    </source>
</evidence>
<organism evidence="4 5">
    <name type="scientific">Aspergillus glaucus CBS 516.65</name>
    <dbReference type="NCBI Taxonomy" id="1160497"/>
    <lineage>
        <taxon>Eukaryota</taxon>
        <taxon>Fungi</taxon>
        <taxon>Dikarya</taxon>
        <taxon>Ascomycota</taxon>
        <taxon>Pezizomycotina</taxon>
        <taxon>Eurotiomycetes</taxon>
        <taxon>Eurotiomycetidae</taxon>
        <taxon>Eurotiales</taxon>
        <taxon>Aspergillaceae</taxon>
        <taxon>Aspergillus</taxon>
        <taxon>Aspergillus subgen. Aspergillus</taxon>
    </lineage>
</organism>
<keyword evidence="2" id="KW-0812">Transmembrane</keyword>
<feature type="compositionally biased region" description="Low complexity" evidence="1">
    <location>
        <begin position="196"/>
        <end position="215"/>
    </location>
</feature>
<evidence type="ECO:0000256" key="1">
    <source>
        <dbReference type="SAM" id="MobiDB-lite"/>
    </source>
</evidence>
<name>A0A1L9VZQ9_ASPGL</name>
<dbReference type="OrthoDB" id="5338512at2759"/>
<keyword evidence="3" id="KW-0732">Signal</keyword>
<dbReference type="GeneID" id="34460265"/>
<keyword evidence="5" id="KW-1185">Reference proteome</keyword>
<dbReference type="VEuPathDB" id="FungiDB:ASPGLDRAFT_31072"/>
<dbReference type="EMBL" id="KV878888">
    <property type="protein sequence ID" value="OJJ89369.1"/>
    <property type="molecule type" value="Genomic_DNA"/>
</dbReference>
<sequence>MAGRPSILLLYAIIATTITPGYAFDLVTRADTCPDSYKQCGNSNFPGSFCCSSSSTCMSFDDSSSVICCEDGEDCNSIATISCDVQQQNATLHPQSPIKTTRLDDDLPKCGDYCCPFGYECRESDGRSACVLDSTSSSSSASSPSSTSSSTSTFKTSTRASTASTTSATATDEASSTSDTIAVIPTAAPESKTSKQESSSSSPSPSALPDTSTLSKSNNCPSFPTPAILAGFFPGAIFGAALAFLIPHCLRKRRQSLPPSAKVAQFTERTRNGTLLGISDPIPSDDTAMRTDFLACQSPNIDNDNSNSANSDILRRASEGTRSRLHRTGSRVKSFLSTRHDPTLDSDVPVVPPLPVHVHDPHAHANAQSTPRPPSTESIRVYTPPGVFQTRGFLKPDPYPGVAAWGVNARPDTTFTEMIDHVGFRDKRGQPCYRVRDGNA</sequence>
<feature type="region of interest" description="Disordered" evidence="1">
    <location>
        <begin position="135"/>
        <end position="217"/>
    </location>
</feature>
<dbReference type="RefSeq" id="XP_022406031.1">
    <property type="nucleotide sequence ID" value="XM_022544004.1"/>
</dbReference>
<accession>A0A1L9VZQ9</accession>
<evidence type="ECO:0000313" key="5">
    <source>
        <dbReference type="Proteomes" id="UP000184300"/>
    </source>
</evidence>
<gene>
    <name evidence="4" type="ORF">ASPGLDRAFT_31072</name>
</gene>